<dbReference type="AlphaFoldDB" id="A0AA87YXJ1"/>
<dbReference type="EMBL" id="BTGU01001557">
    <property type="protein sequence ID" value="GMN25354.1"/>
    <property type="molecule type" value="Genomic_DNA"/>
</dbReference>
<organism evidence="2 4">
    <name type="scientific">Ficus carica</name>
    <name type="common">Common fig</name>
    <dbReference type="NCBI Taxonomy" id="3494"/>
    <lineage>
        <taxon>Eukaryota</taxon>
        <taxon>Viridiplantae</taxon>
        <taxon>Streptophyta</taxon>
        <taxon>Embryophyta</taxon>
        <taxon>Tracheophyta</taxon>
        <taxon>Spermatophyta</taxon>
        <taxon>Magnoliopsida</taxon>
        <taxon>eudicotyledons</taxon>
        <taxon>Gunneridae</taxon>
        <taxon>Pentapetalae</taxon>
        <taxon>rosids</taxon>
        <taxon>fabids</taxon>
        <taxon>Rosales</taxon>
        <taxon>Moraceae</taxon>
        <taxon>Ficeae</taxon>
        <taxon>Ficus</taxon>
    </lineage>
</organism>
<accession>A0AA87YXJ1</accession>
<evidence type="ECO:0000313" key="3">
    <source>
        <dbReference type="EMBL" id="GMN25354.1"/>
    </source>
</evidence>
<keyword evidence="4" id="KW-1185">Reference proteome</keyword>
<protein>
    <submittedName>
        <fullName evidence="2">Uncharacterized protein</fullName>
    </submittedName>
</protein>
<comment type="caution">
    <text evidence="2">The sequence shown here is derived from an EMBL/GenBank/DDBJ whole genome shotgun (WGS) entry which is preliminary data.</text>
</comment>
<dbReference type="EMBL" id="BTGU01001556">
    <property type="protein sequence ID" value="GMN25342.1"/>
    <property type="molecule type" value="Genomic_DNA"/>
</dbReference>
<reference evidence="2" key="1">
    <citation type="submission" date="2023-07" db="EMBL/GenBank/DDBJ databases">
        <title>draft genome sequence of fig (Ficus carica).</title>
        <authorList>
            <person name="Takahashi T."/>
            <person name="Nishimura K."/>
        </authorList>
    </citation>
    <scope>NUCLEOTIDE SEQUENCE</scope>
</reference>
<evidence type="ECO:0000256" key="1">
    <source>
        <dbReference type="SAM" id="MobiDB-lite"/>
    </source>
</evidence>
<dbReference type="Proteomes" id="UP001187192">
    <property type="component" value="Unassembled WGS sequence"/>
</dbReference>
<feature type="compositionally biased region" description="Polar residues" evidence="1">
    <location>
        <begin position="7"/>
        <end position="26"/>
    </location>
</feature>
<sequence>MVFSLSARASTPPLSQKFSQKTATKTQAWIPEGRPRAGNSLFHDDLVNRTPYPNNRTAQEQDMTLCHCPVNWTCKTSQPDKGREPAGSLFKPNQP</sequence>
<proteinExistence type="predicted"/>
<feature type="region of interest" description="Disordered" evidence="1">
    <location>
        <begin position="76"/>
        <end position="95"/>
    </location>
</feature>
<feature type="region of interest" description="Disordered" evidence="1">
    <location>
        <begin position="1"/>
        <end position="26"/>
    </location>
</feature>
<name>A0AA87YXJ1_FICCA</name>
<evidence type="ECO:0000313" key="4">
    <source>
        <dbReference type="Proteomes" id="UP001187192"/>
    </source>
</evidence>
<evidence type="ECO:0000313" key="2">
    <source>
        <dbReference type="EMBL" id="GMN25342.1"/>
    </source>
</evidence>
<gene>
    <name evidence="2" type="ORF">TIFTF001_040699</name>
    <name evidence="3" type="ORF">TIFTF001_040703</name>
</gene>